<dbReference type="EMBL" id="BAAAZH010000024">
    <property type="protein sequence ID" value="GAA4123843.1"/>
    <property type="molecule type" value="Genomic_DNA"/>
</dbReference>
<sequence>MDPHGSTRDQYLAFARECVDSPSLVAWSTAIADDTDVLAWIDTLPGLKRQPNLVFAAARWHGVPAPGPYEALRAALLDDDGTLRSTILGRSTQTNEARRSAVLLPAFAQLADAAGAPVALVEVGASAGLCLYPDRWSYRWTTPAGDVTLAGPSAHELSCTVSGPAPLPDRPLEVAWRGGIDLHPLDVTDPDAMAWLETLIWPEHDDRRATLRAAVEIARAEPPRIVAGDLLTSTEALIAEAGRHGPVIVFHTAVIAYLADDDRERFHTLMTRLVAEGACHWVSNEGARVLPRVAAAGRLDPATSQPFVVGIDGVARAHAHGHGRELTWL</sequence>
<keyword evidence="2" id="KW-1185">Reference proteome</keyword>
<dbReference type="Proteomes" id="UP001501495">
    <property type="component" value="Unassembled WGS sequence"/>
</dbReference>
<evidence type="ECO:0000313" key="1">
    <source>
        <dbReference type="EMBL" id="GAA4123843.1"/>
    </source>
</evidence>
<proteinExistence type="predicted"/>
<dbReference type="InterPro" id="IPR011200">
    <property type="entry name" value="UCP012608"/>
</dbReference>
<reference evidence="2" key="1">
    <citation type="journal article" date="2019" name="Int. J. Syst. Evol. Microbiol.">
        <title>The Global Catalogue of Microorganisms (GCM) 10K type strain sequencing project: providing services to taxonomists for standard genome sequencing and annotation.</title>
        <authorList>
            <consortium name="The Broad Institute Genomics Platform"/>
            <consortium name="The Broad Institute Genome Sequencing Center for Infectious Disease"/>
            <person name="Wu L."/>
            <person name="Ma J."/>
        </authorList>
    </citation>
    <scope>NUCLEOTIDE SEQUENCE [LARGE SCALE GENOMIC DNA]</scope>
    <source>
        <strain evidence="2">JCM 16703</strain>
    </source>
</reference>
<comment type="caution">
    <text evidence="1">The sequence shown here is derived from an EMBL/GenBank/DDBJ whole genome shotgun (WGS) entry which is preliminary data.</text>
</comment>
<evidence type="ECO:0008006" key="3">
    <source>
        <dbReference type="Google" id="ProtNLM"/>
    </source>
</evidence>
<name>A0ABP7XQH2_9ACTN</name>
<organism evidence="1 2">
    <name type="scientific">Nocardioides fonticola</name>
    <dbReference type="NCBI Taxonomy" id="450363"/>
    <lineage>
        <taxon>Bacteria</taxon>
        <taxon>Bacillati</taxon>
        <taxon>Actinomycetota</taxon>
        <taxon>Actinomycetes</taxon>
        <taxon>Propionibacteriales</taxon>
        <taxon>Nocardioidaceae</taxon>
        <taxon>Nocardioides</taxon>
    </lineage>
</organism>
<protein>
    <recommendedName>
        <fullName evidence="3">DUF2332 domain-containing protein</fullName>
    </recommendedName>
</protein>
<evidence type="ECO:0000313" key="2">
    <source>
        <dbReference type="Proteomes" id="UP001501495"/>
    </source>
</evidence>
<accession>A0ABP7XQH2</accession>
<gene>
    <name evidence="1" type="ORF">GCM10022215_30910</name>
</gene>
<dbReference type="Pfam" id="PF10094">
    <property type="entry name" value="DUF2332"/>
    <property type="match status" value="1"/>
</dbReference>
<dbReference type="RefSeq" id="WP_344734358.1">
    <property type="nucleotide sequence ID" value="NZ_BAAAZH010000024.1"/>
</dbReference>